<gene>
    <name evidence="2" type="ORF">RUM44_002334</name>
</gene>
<dbReference type="Proteomes" id="UP001359485">
    <property type="component" value="Unassembled WGS sequence"/>
</dbReference>
<evidence type="ECO:0000313" key="2">
    <source>
        <dbReference type="EMBL" id="KAK6622522.1"/>
    </source>
</evidence>
<evidence type="ECO:0000313" key="3">
    <source>
        <dbReference type="Proteomes" id="UP001359485"/>
    </source>
</evidence>
<dbReference type="EMBL" id="JAWJWF010000047">
    <property type="protein sequence ID" value="KAK6622522.1"/>
    <property type="molecule type" value="Genomic_DNA"/>
</dbReference>
<protein>
    <submittedName>
        <fullName evidence="2">Uncharacterized protein</fullName>
    </submittedName>
</protein>
<comment type="caution">
    <text evidence="2">The sequence shown here is derived from an EMBL/GenBank/DDBJ whole genome shotgun (WGS) entry which is preliminary data.</text>
</comment>
<keyword evidence="1" id="KW-0812">Transmembrane</keyword>
<keyword evidence="3" id="KW-1185">Reference proteome</keyword>
<organism evidence="2 3">
    <name type="scientific">Polyplax serrata</name>
    <name type="common">Common mouse louse</name>
    <dbReference type="NCBI Taxonomy" id="468196"/>
    <lineage>
        <taxon>Eukaryota</taxon>
        <taxon>Metazoa</taxon>
        <taxon>Ecdysozoa</taxon>
        <taxon>Arthropoda</taxon>
        <taxon>Hexapoda</taxon>
        <taxon>Insecta</taxon>
        <taxon>Pterygota</taxon>
        <taxon>Neoptera</taxon>
        <taxon>Paraneoptera</taxon>
        <taxon>Psocodea</taxon>
        <taxon>Troctomorpha</taxon>
        <taxon>Phthiraptera</taxon>
        <taxon>Anoplura</taxon>
        <taxon>Polyplacidae</taxon>
        <taxon>Polyplax</taxon>
    </lineage>
</organism>
<feature type="transmembrane region" description="Helical" evidence="1">
    <location>
        <begin position="39"/>
        <end position="56"/>
    </location>
</feature>
<reference evidence="2 3" key="1">
    <citation type="submission" date="2023-09" db="EMBL/GenBank/DDBJ databases">
        <title>Genomes of two closely related lineages of the louse Polyplax serrata with different host specificities.</title>
        <authorList>
            <person name="Martinu J."/>
            <person name="Tarabai H."/>
            <person name="Stefka J."/>
            <person name="Hypsa V."/>
        </authorList>
    </citation>
    <scope>NUCLEOTIDE SEQUENCE [LARGE SCALE GENOMIC DNA]</scope>
    <source>
        <strain evidence="2">98ZLc_SE</strain>
    </source>
</reference>
<sequence>MTQVLTGLVKYAPRITAARKTKKYSNFCVVMRKARRTEGLFILWYSAAMHIINWIMHTKARMKKTVANPT</sequence>
<keyword evidence="1" id="KW-0472">Membrane</keyword>
<keyword evidence="1" id="KW-1133">Transmembrane helix</keyword>
<accession>A0ABR1ANA4</accession>
<name>A0ABR1ANA4_POLSC</name>
<proteinExistence type="predicted"/>
<evidence type="ECO:0000256" key="1">
    <source>
        <dbReference type="SAM" id="Phobius"/>
    </source>
</evidence>